<keyword evidence="4 7" id="KW-0406">Ion transport</keyword>
<evidence type="ECO:0000256" key="5">
    <source>
        <dbReference type="ARBA" id="ARBA00023136"/>
    </source>
</evidence>
<dbReference type="PRINTS" id="PR00125">
    <property type="entry name" value="ATPASEDELTA"/>
</dbReference>
<dbReference type="Proteomes" id="UP001596186">
    <property type="component" value="Unassembled WGS sequence"/>
</dbReference>
<comment type="similarity">
    <text evidence="7">Belongs to the ATPase delta chain family.</text>
</comment>
<dbReference type="Gene3D" id="1.10.520.20">
    <property type="entry name" value="N-terminal domain of the delta subunit of the F1F0-ATP synthase"/>
    <property type="match status" value="1"/>
</dbReference>
<keyword evidence="7" id="KW-0139">CF(1)</keyword>
<dbReference type="Pfam" id="PF00213">
    <property type="entry name" value="OSCP"/>
    <property type="match status" value="1"/>
</dbReference>
<evidence type="ECO:0000256" key="4">
    <source>
        <dbReference type="ARBA" id="ARBA00023065"/>
    </source>
</evidence>
<accession>A0ABW1UX96</accession>
<keyword evidence="7" id="KW-1003">Cell membrane</keyword>
<organism evidence="8 9">
    <name type="scientific">Companilactobacillus baiquanensis</name>
    <dbReference type="NCBI Taxonomy" id="2486005"/>
    <lineage>
        <taxon>Bacteria</taxon>
        <taxon>Bacillati</taxon>
        <taxon>Bacillota</taxon>
        <taxon>Bacilli</taxon>
        <taxon>Lactobacillales</taxon>
        <taxon>Lactobacillaceae</taxon>
        <taxon>Companilactobacillus</taxon>
    </lineage>
</organism>
<evidence type="ECO:0000256" key="7">
    <source>
        <dbReference type="HAMAP-Rule" id="MF_01416"/>
    </source>
</evidence>
<keyword evidence="3 7" id="KW-0375">Hydrogen ion transport</keyword>
<keyword evidence="6 7" id="KW-0066">ATP synthesis</keyword>
<dbReference type="SUPFAM" id="SSF47928">
    <property type="entry name" value="N-terminal domain of the delta subunit of the F1F0-ATP synthase"/>
    <property type="match status" value="1"/>
</dbReference>
<sequence>MKLSKFQVGQRYSRALYEVAVERESVEENLKDLQGLKKVYLANPGLNILFAGRSVSRTERAKVVETLKSGLGELMQDFLSMLFDRDRMDCLVEIADAYIERYDVDNGIVEVTVTTTVPLDSKQEENLRSVVKQRFSVKQANLTKVVDPSIIGGVIIRVGDQVIDGSVVKRFNDIKNMLLVNK</sequence>
<keyword evidence="9" id="KW-1185">Reference proteome</keyword>
<evidence type="ECO:0000256" key="6">
    <source>
        <dbReference type="ARBA" id="ARBA00023310"/>
    </source>
</evidence>
<evidence type="ECO:0000313" key="9">
    <source>
        <dbReference type="Proteomes" id="UP001596186"/>
    </source>
</evidence>
<dbReference type="NCBIfam" id="TIGR01145">
    <property type="entry name" value="ATP_synt_delta"/>
    <property type="match status" value="1"/>
</dbReference>
<comment type="function">
    <text evidence="7">This protein is part of the stalk that links CF(0) to CF(1). It either transmits conformational changes from CF(0) to CF(1) or is implicated in proton conduction.</text>
</comment>
<dbReference type="InterPro" id="IPR000711">
    <property type="entry name" value="ATPase_OSCP/dsu"/>
</dbReference>
<name>A0ABW1UX96_9LACO</name>
<evidence type="ECO:0000256" key="1">
    <source>
        <dbReference type="ARBA" id="ARBA00004370"/>
    </source>
</evidence>
<reference evidence="9" key="1">
    <citation type="journal article" date="2019" name="Int. J. Syst. Evol. Microbiol.">
        <title>The Global Catalogue of Microorganisms (GCM) 10K type strain sequencing project: providing services to taxonomists for standard genome sequencing and annotation.</title>
        <authorList>
            <consortium name="The Broad Institute Genomics Platform"/>
            <consortium name="The Broad Institute Genome Sequencing Center for Infectious Disease"/>
            <person name="Wu L."/>
            <person name="Ma J."/>
        </authorList>
    </citation>
    <scope>NUCLEOTIDE SEQUENCE [LARGE SCALE GENOMIC DNA]</scope>
    <source>
        <strain evidence="9">CCM 8895</strain>
    </source>
</reference>
<keyword evidence="2 7" id="KW-0813">Transport</keyword>
<keyword evidence="5 7" id="KW-0472">Membrane</keyword>
<dbReference type="InterPro" id="IPR026015">
    <property type="entry name" value="ATP_synth_OSCP/delta_N_sf"/>
</dbReference>
<dbReference type="NCBIfam" id="NF004401">
    <property type="entry name" value="PRK05758.2-1"/>
    <property type="match status" value="1"/>
</dbReference>
<proteinExistence type="inferred from homology"/>
<gene>
    <name evidence="7 8" type="primary">atpH</name>
    <name evidence="8" type="ORF">ACFP1F_06995</name>
</gene>
<dbReference type="EMBL" id="JBHSSN010000014">
    <property type="protein sequence ID" value="MFC6323480.1"/>
    <property type="molecule type" value="Genomic_DNA"/>
</dbReference>
<evidence type="ECO:0000256" key="3">
    <source>
        <dbReference type="ARBA" id="ARBA00022781"/>
    </source>
</evidence>
<protein>
    <recommendedName>
        <fullName evidence="7">ATP synthase subunit delta</fullName>
    </recommendedName>
    <alternativeName>
        <fullName evidence="7">ATP synthase F(1) sector subunit delta</fullName>
    </alternativeName>
    <alternativeName>
        <fullName evidence="7">F-type ATPase subunit delta</fullName>
        <shortName evidence="7">F-ATPase subunit delta</shortName>
    </alternativeName>
</protein>
<comment type="function">
    <text evidence="7">F(1)F(0) ATP synthase produces ATP from ADP in the presence of a proton or sodium gradient. F-type ATPases consist of two structural domains, F(1) containing the extramembraneous catalytic core and F(0) containing the membrane proton channel, linked together by a central stalk and a peripheral stalk. During catalysis, ATP synthesis in the catalytic domain of F(1) is coupled via a rotary mechanism of the central stalk subunits to proton translocation.</text>
</comment>
<comment type="caution">
    <text evidence="8">The sequence shown here is derived from an EMBL/GenBank/DDBJ whole genome shotgun (WGS) entry which is preliminary data.</text>
</comment>
<dbReference type="RefSeq" id="WP_125592390.1">
    <property type="nucleotide sequence ID" value="NZ_JBHSSN010000014.1"/>
</dbReference>
<dbReference type="HAMAP" id="MF_01416">
    <property type="entry name" value="ATP_synth_delta_bact"/>
    <property type="match status" value="1"/>
</dbReference>
<comment type="subcellular location">
    <subcellularLocation>
        <location evidence="7">Cell membrane</location>
        <topology evidence="7">Peripheral membrane protein</topology>
    </subcellularLocation>
    <subcellularLocation>
        <location evidence="1">Membrane</location>
    </subcellularLocation>
</comment>
<dbReference type="PANTHER" id="PTHR11910">
    <property type="entry name" value="ATP SYNTHASE DELTA CHAIN"/>
    <property type="match status" value="1"/>
</dbReference>
<evidence type="ECO:0000313" key="8">
    <source>
        <dbReference type="EMBL" id="MFC6323480.1"/>
    </source>
</evidence>
<evidence type="ECO:0000256" key="2">
    <source>
        <dbReference type="ARBA" id="ARBA00022448"/>
    </source>
</evidence>